<name>A0A0F9SLV8_9ZZZZ</name>
<gene>
    <name evidence="1" type="ORF">LCGC14_0455180</name>
</gene>
<organism evidence="1">
    <name type="scientific">marine sediment metagenome</name>
    <dbReference type="NCBI Taxonomy" id="412755"/>
    <lineage>
        <taxon>unclassified sequences</taxon>
        <taxon>metagenomes</taxon>
        <taxon>ecological metagenomes</taxon>
    </lineage>
</organism>
<evidence type="ECO:0000313" key="1">
    <source>
        <dbReference type="EMBL" id="KKN68064.1"/>
    </source>
</evidence>
<proteinExistence type="predicted"/>
<comment type="caution">
    <text evidence="1">The sequence shown here is derived from an EMBL/GenBank/DDBJ whole genome shotgun (WGS) entry which is preliminary data.</text>
</comment>
<dbReference type="EMBL" id="LAZR01000459">
    <property type="protein sequence ID" value="KKN68064.1"/>
    <property type="molecule type" value="Genomic_DNA"/>
</dbReference>
<sequence length="41" mass="4463">MADEKVVCPDCDGDGRSWDGDDFCSDDCETCEGEGEVIEDD</sequence>
<dbReference type="InterPro" id="IPR036410">
    <property type="entry name" value="HSP_DnaJ_Cys-rich_dom_sf"/>
</dbReference>
<accession>A0A0F9SLV8</accession>
<dbReference type="Gene3D" id="6.20.20.10">
    <property type="match status" value="1"/>
</dbReference>
<dbReference type="SUPFAM" id="SSF57938">
    <property type="entry name" value="DnaJ/Hsp40 cysteine-rich domain"/>
    <property type="match status" value="1"/>
</dbReference>
<dbReference type="AlphaFoldDB" id="A0A0F9SLV8"/>
<reference evidence="1" key="1">
    <citation type="journal article" date="2015" name="Nature">
        <title>Complex archaea that bridge the gap between prokaryotes and eukaryotes.</title>
        <authorList>
            <person name="Spang A."/>
            <person name="Saw J.H."/>
            <person name="Jorgensen S.L."/>
            <person name="Zaremba-Niedzwiedzka K."/>
            <person name="Martijn J."/>
            <person name="Lind A.E."/>
            <person name="van Eijk R."/>
            <person name="Schleper C."/>
            <person name="Guy L."/>
            <person name="Ettema T.J."/>
        </authorList>
    </citation>
    <scope>NUCLEOTIDE SEQUENCE</scope>
</reference>
<protein>
    <submittedName>
        <fullName evidence="1">Uncharacterized protein</fullName>
    </submittedName>
</protein>